<evidence type="ECO:0000313" key="3">
    <source>
        <dbReference type="Proteomes" id="UP000198620"/>
    </source>
</evidence>
<keyword evidence="3" id="KW-1185">Reference proteome</keyword>
<feature type="domain" description="CHAD" evidence="1">
    <location>
        <begin position="7"/>
        <end position="284"/>
    </location>
</feature>
<dbReference type="EMBL" id="FOBH01000003">
    <property type="protein sequence ID" value="SEK82123.1"/>
    <property type="molecule type" value="Genomic_DNA"/>
</dbReference>
<reference evidence="2 3" key="1">
    <citation type="submission" date="2016-10" db="EMBL/GenBank/DDBJ databases">
        <authorList>
            <person name="de Groot N.N."/>
        </authorList>
    </citation>
    <scope>NUCLEOTIDE SEQUENCE [LARGE SCALE GENOMIC DNA]</scope>
    <source>
        <strain evidence="2 3">Nv1</strain>
    </source>
</reference>
<gene>
    <name evidence="2" type="ORF">SAMN05216387_103116</name>
</gene>
<dbReference type="InterPro" id="IPR007899">
    <property type="entry name" value="CHAD_dom"/>
</dbReference>
<dbReference type="Proteomes" id="UP000198620">
    <property type="component" value="Unassembled WGS sequence"/>
</dbReference>
<dbReference type="AlphaFoldDB" id="A0A1H7K5H0"/>
<dbReference type="InterPro" id="IPR038186">
    <property type="entry name" value="CHAD_dom_sf"/>
</dbReference>
<dbReference type="RefSeq" id="WP_090827949.1">
    <property type="nucleotide sequence ID" value="NZ_FOBH01000003.1"/>
</dbReference>
<protein>
    <submittedName>
        <fullName evidence="2">CHAD domain-containing protein</fullName>
    </submittedName>
</protein>
<dbReference type="PANTHER" id="PTHR39339">
    <property type="entry name" value="SLR1444 PROTEIN"/>
    <property type="match status" value="1"/>
</dbReference>
<dbReference type="STRING" id="1233.SAMN05216387_103116"/>
<dbReference type="Gene3D" id="1.40.20.10">
    <property type="entry name" value="CHAD domain"/>
    <property type="match status" value="1"/>
</dbReference>
<name>A0A1H7K5H0_9PROT</name>
<sequence length="312" mass="35001">MKQATRSARPANPAYRLLHETIEEALGQLDSAQPIPDENIHAARKALKRARAALKLLRDGMSNAAYRMENSGLRDAGRILSPIRDARSLVDAFDSLHDRYSNELQGVELAPLQKILHSNLTKARRHLHLDLPAKSAELKRCIRLLEDSLVLAKREDFLSIDSAVIGSGLQRIYRTGRKAFAEAKAARTTEALHEYRKQVKYLFNSIDGLTSSEDGRTPKKILKRADRLGDRLGDDHELAVLSVEISRATYTPVDSAAIRILHELIERRRVKLEKSAFKLGKKLYEQKAGKFRKGLMKRMPLPSSAPSSSSPQ</sequence>
<dbReference type="PANTHER" id="PTHR39339:SF1">
    <property type="entry name" value="CHAD DOMAIN-CONTAINING PROTEIN"/>
    <property type="match status" value="1"/>
</dbReference>
<dbReference type="Pfam" id="PF05235">
    <property type="entry name" value="CHAD"/>
    <property type="match status" value="1"/>
</dbReference>
<organism evidence="2 3">
    <name type="scientific">Nitrosovibrio tenuis</name>
    <dbReference type="NCBI Taxonomy" id="1233"/>
    <lineage>
        <taxon>Bacteria</taxon>
        <taxon>Pseudomonadati</taxon>
        <taxon>Pseudomonadota</taxon>
        <taxon>Betaproteobacteria</taxon>
        <taxon>Nitrosomonadales</taxon>
        <taxon>Nitrosomonadaceae</taxon>
        <taxon>Nitrosovibrio</taxon>
    </lineage>
</organism>
<proteinExistence type="predicted"/>
<evidence type="ECO:0000313" key="2">
    <source>
        <dbReference type="EMBL" id="SEK82123.1"/>
    </source>
</evidence>
<dbReference type="SMART" id="SM00880">
    <property type="entry name" value="CHAD"/>
    <property type="match status" value="1"/>
</dbReference>
<accession>A0A1H7K5H0</accession>
<dbReference type="PROSITE" id="PS51708">
    <property type="entry name" value="CHAD"/>
    <property type="match status" value="1"/>
</dbReference>
<evidence type="ECO:0000259" key="1">
    <source>
        <dbReference type="PROSITE" id="PS51708"/>
    </source>
</evidence>
<dbReference type="OrthoDB" id="9810907at2"/>